<keyword evidence="2" id="KW-1185">Reference proteome</keyword>
<accession>A0A6H5GM08</accession>
<sequence length="249" mass="28124">MNCEFGFDFDNEFLFLCEFDFDFDCEFEFLFHCEFDFDFDYEFKFWFHCEFDFDFDCEFEFLYHFEFDFDFDCEFEFLFKLRRDALLLNVIPAVICEAPHQIDNATAGRASGVNIGVARISDGGAARAVETVARRVPSFPLAALTLRIVNLRPVAGDVRRRVNGRPIVVGGLTNVVRLASVRIGEKAGPGAGERAEGAAGFAAPTRRAAGSQNMCKYRDFPLHRANGSRGISQTIKIGSGVRKEIQLLL</sequence>
<proteinExistence type="predicted"/>
<gene>
    <name evidence="1" type="ORF">NTEN_LOCUS10491</name>
</gene>
<reference evidence="1 2" key="1">
    <citation type="submission" date="2020-02" db="EMBL/GenBank/DDBJ databases">
        <authorList>
            <person name="Ferguson B K."/>
        </authorList>
    </citation>
    <scope>NUCLEOTIDE SEQUENCE [LARGE SCALE GENOMIC DNA]</scope>
</reference>
<protein>
    <submittedName>
        <fullName evidence="1">Uncharacterized protein</fullName>
    </submittedName>
</protein>
<organism evidence="1 2">
    <name type="scientific">Nesidiocoris tenuis</name>
    <dbReference type="NCBI Taxonomy" id="355587"/>
    <lineage>
        <taxon>Eukaryota</taxon>
        <taxon>Metazoa</taxon>
        <taxon>Ecdysozoa</taxon>
        <taxon>Arthropoda</taxon>
        <taxon>Hexapoda</taxon>
        <taxon>Insecta</taxon>
        <taxon>Pterygota</taxon>
        <taxon>Neoptera</taxon>
        <taxon>Paraneoptera</taxon>
        <taxon>Hemiptera</taxon>
        <taxon>Heteroptera</taxon>
        <taxon>Panheteroptera</taxon>
        <taxon>Cimicomorpha</taxon>
        <taxon>Miridae</taxon>
        <taxon>Dicyphina</taxon>
        <taxon>Nesidiocoris</taxon>
    </lineage>
</organism>
<dbReference type="AlphaFoldDB" id="A0A6H5GM08"/>
<name>A0A6H5GM08_9HEMI</name>
<evidence type="ECO:0000313" key="2">
    <source>
        <dbReference type="Proteomes" id="UP000479000"/>
    </source>
</evidence>
<dbReference type="EMBL" id="CADCXU010015757">
    <property type="protein sequence ID" value="CAB0005014.1"/>
    <property type="molecule type" value="Genomic_DNA"/>
</dbReference>
<evidence type="ECO:0000313" key="1">
    <source>
        <dbReference type="EMBL" id="CAB0005014.1"/>
    </source>
</evidence>
<dbReference type="Proteomes" id="UP000479000">
    <property type="component" value="Unassembled WGS sequence"/>
</dbReference>